<evidence type="ECO:0000256" key="1">
    <source>
        <dbReference type="SAM" id="MobiDB-lite"/>
    </source>
</evidence>
<protein>
    <recommendedName>
        <fullName evidence="5">Ig-like domain-containing protein</fullName>
    </recommendedName>
</protein>
<feature type="chain" id="PRO_5039168842" description="Ig-like domain-containing protein" evidence="2">
    <location>
        <begin position="33"/>
        <end position="234"/>
    </location>
</feature>
<name>A0A852U5J3_9ACTN</name>
<dbReference type="RefSeq" id="WP_179646197.1">
    <property type="nucleotide sequence ID" value="NZ_BAAAYY010000045.1"/>
</dbReference>
<evidence type="ECO:0000313" key="3">
    <source>
        <dbReference type="EMBL" id="NYE50772.1"/>
    </source>
</evidence>
<dbReference type="Proteomes" id="UP000589036">
    <property type="component" value="Unassembled WGS sequence"/>
</dbReference>
<comment type="caution">
    <text evidence="3">The sequence shown here is derived from an EMBL/GenBank/DDBJ whole genome shotgun (WGS) entry which is preliminary data.</text>
</comment>
<keyword evidence="4" id="KW-1185">Reference proteome</keyword>
<accession>A0A852U5J3</accession>
<keyword evidence="2" id="KW-0732">Signal</keyword>
<feature type="compositionally biased region" description="Polar residues" evidence="1">
    <location>
        <begin position="95"/>
        <end position="114"/>
    </location>
</feature>
<dbReference type="AlphaFoldDB" id="A0A852U5J3"/>
<dbReference type="EMBL" id="JACCCC010000001">
    <property type="protein sequence ID" value="NYE50772.1"/>
    <property type="molecule type" value="Genomic_DNA"/>
</dbReference>
<reference evidence="3 4" key="1">
    <citation type="submission" date="2020-07" db="EMBL/GenBank/DDBJ databases">
        <title>Sequencing the genomes of 1000 actinobacteria strains.</title>
        <authorList>
            <person name="Klenk H.-P."/>
        </authorList>
    </citation>
    <scope>NUCLEOTIDE SEQUENCE [LARGE SCALE GENOMIC DNA]</scope>
    <source>
        <strain evidence="3 4">CXB654</strain>
    </source>
</reference>
<evidence type="ECO:0000313" key="4">
    <source>
        <dbReference type="Proteomes" id="UP000589036"/>
    </source>
</evidence>
<sequence length="234" mass="22526">MPGAKKSNARSHRSLPVRGGLAVIGAAGLAMAAASPAGAAAGPTTVEPAGAYFAATMTGSATFTTGGVTVTCAVSESAPTQPVGADGNNRIPQAPDNSNPEGAVGSTINPPSFDDCTTNMPLVNAEVSTSGAWGIGMQHGAPTTGTLTIPAGGITVTTSGLASCDVTVAPGGPAEATGEWANGAPSTLAFSGVTTPVEVEGGFGCPTSATEGTFSATYEVGNVSDPTTPVTITG</sequence>
<proteinExistence type="predicted"/>
<feature type="region of interest" description="Disordered" evidence="1">
    <location>
        <begin position="78"/>
        <end position="114"/>
    </location>
</feature>
<evidence type="ECO:0008006" key="5">
    <source>
        <dbReference type="Google" id="ProtNLM"/>
    </source>
</evidence>
<feature type="signal peptide" evidence="2">
    <location>
        <begin position="1"/>
        <end position="32"/>
    </location>
</feature>
<organism evidence="3 4">
    <name type="scientific">Spinactinospora alkalitolerans</name>
    <dbReference type="NCBI Taxonomy" id="687207"/>
    <lineage>
        <taxon>Bacteria</taxon>
        <taxon>Bacillati</taxon>
        <taxon>Actinomycetota</taxon>
        <taxon>Actinomycetes</taxon>
        <taxon>Streptosporangiales</taxon>
        <taxon>Nocardiopsidaceae</taxon>
        <taxon>Spinactinospora</taxon>
    </lineage>
</organism>
<evidence type="ECO:0000256" key="2">
    <source>
        <dbReference type="SAM" id="SignalP"/>
    </source>
</evidence>
<gene>
    <name evidence="3" type="ORF">HDA32_005892</name>
</gene>